<feature type="compositionally biased region" description="Basic and acidic residues" evidence="1">
    <location>
        <begin position="281"/>
        <end position="292"/>
    </location>
</feature>
<feature type="compositionally biased region" description="Basic and acidic residues" evidence="1">
    <location>
        <begin position="255"/>
        <end position="268"/>
    </location>
</feature>
<dbReference type="InterPro" id="IPR007321">
    <property type="entry name" value="Transposase_28"/>
</dbReference>
<dbReference type="PANTHER" id="PTHR31099:SF28">
    <property type="entry name" value="F5J5.12"/>
    <property type="match status" value="1"/>
</dbReference>
<proteinExistence type="predicted"/>
<dbReference type="AlphaFoldDB" id="A0A371FIF2"/>
<evidence type="ECO:0000313" key="4">
    <source>
        <dbReference type="Proteomes" id="UP000257109"/>
    </source>
</evidence>
<name>A0A371FIF2_MUCPR</name>
<dbReference type="EMBL" id="QJKJ01008972">
    <property type="protein sequence ID" value="RDX78084.1"/>
    <property type="molecule type" value="Genomic_DNA"/>
</dbReference>
<feature type="domain" description="Transposase (putative) gypsy type" evidence="2">
    <location>
        <begin position="115"/>
        <end position="172"/>
    </location>
</feature>
<dbReference type="Proteomes" id="UP000257109">
    <property type="component" value="Unassembled WGS sequence"/>
</dbReference>
<comment type="caution">
    <text evidence="3">The sequence shown here is derived from an EMBL/GenBank/DDBJ whole genome shotgun (WGS) entry which is preliminary data.</text>
</comment>
<evidence type="ECO:0000313" key="3">
    <source>
        <dbReference type="EMBL" id="RDX78084.1"/>
    </source>
</evidence>
<feature type="region of interest" description="Disordered" evidence="1">
    <location>
        <begin position="238"/>
        <end position="321"/>
    </location>
</feature>
<feature type="compositionally biased region" description="Low complexity" evidence="1">
    <location>
        <begin position="244"/>
        <end position="254"/>
    </location>
</feature>
<keyword evidence="4" id="KW-1185">Reference proteome</keyword>
<reference evidence="3" key="1">
    <citation type="submission" date="2018-05" db="EMBL/GenBank/DDBJ databases">
        <title>Draft genome of Mucuna pruriens seed.</title>
        <authorList>
            <person name="Nnadi N.E."/>
            <person name="Vos R."/>
            <person name="Hasami M.H."/>
            <person name="Devisetty U.K."/>
            <person name="Aguiy J.C."/>
        </authorList>
    </citation>
    <scope>NUCLEOTIDE SEQUENCE [LARGE SCALE GENOMIC DNA]</scope>
    <source>
        <strain evidence="3">JCA_2017</strain>
    </source>
</reference>
<gene>
    <name evidence="3" type="ORF">CR513_41694</name>
</gene>
<organism evidence="3 4">
    <name type="scientific">Mucuna pruriens</name>
    <name type="common">Velvet bean</name>
    <name type="synonym">Dolichos pruriens</name>
    <dbReference type="NCBI Taxonomy" id="157652"/>
    <lineage>
        <taxon>Eukaryota</taxon>
        <taxon>Viridiplantae</taxon>
        <taxon>Streptophyta</taxon>
        <taxon>Embryophyta</taxon>
        <taxon>Tracheophyta</taxon>
        <taxon>Spermatophyta</taxon>
        <taxon>Magnoliopsida</taxon>
        <taxon>eudicotyledons</taxon>
        <taxon>Gunneridae</taxon>
        <taxon>Pentapetalae</taxon>
        <taxon>rosids</taxon>
        <taxon>fabids</taxon>
        <taxon>Fabales</taxon>
        <taxon>Fabaceae</taxon>
        <taxon>Papilionoideae</taxon>
        <taxon>50 kb inversion clade</taxon>
        <taxon>NPAAA clade</taxon>
        <taxon>indigoferoid/millettioid clade</taxon>
        <taxon>Phaseoleae</taxon>
        <taxon>Mucuna</taxon>
    </lineage>
</organism>
<dbReference type="STRING" id="157652.A0A371FIF2"/>
<protein>
    <recommendedName>
        <fullName evidence="2">Transposase (putative) gypsy type domain-containing protein</fullName>
    </recommendedName>
</protein>
<dbReference type="OrthoDB" id="1750920at2759"/>
<accession>A0A371FIF2</accession>
<dbReference type="Pfam" id="PF04195">
    <property type="entry name" value="Transposase_28"/>
    <property type="match status" value="1"/>
</dbReference>
<dbReference type="PANTHER" id="PTHR31099">
    <property type="entry name" value="OS06G0165300 PROTEIN"/>
    <property type="match status" value="1"/>
</dbReference>
<evidence type="ECO:0000259" key="2">
    <source>
        <dbReference type="Pfam" id="PF04195"/>
    </source>
</evidence>
<feature type="non-terminal residue" evidence="3">
    <location>
        <position position="1"/>
    </location>
</feature>
<sequence length="382" mass="40829">MSGTSSSETYSSSSSSGEALKAMPVVVAEGVSSPAPTPSESKVAPPKWVHKDVLENQSVMTRSEVESLVVEGKWVRSSHAHQLTVVRCGKKERVCYAAREGEDPFVYMYETMLLDLGVTLPFDFFEADVLRMLGIAPSQLHPNGLATIQAFKVVCLALGVLPTTFIFLSHYTTRVGQSVGWVSLTPLPNTGLFTSYTASYKGFKSRFVKIMAAEEGMLKKQGVDMAALIKKARLTNDARSSGRKASSAETAPTAAEKKSATSLAEKDSAPVVEKLTASAVSDKEAAKRKAGSETEEDTATNNGKATAPPQGKATALPPPPPLYVAPPTISSLWGPGFDMCSLFPTSRIPQHDRGLLVWAGVAGSIDMMTAYMARSLATLETW</sequence>
<evidence type="ECO:0000256" key="1">
    <source>
        <dbReference type="SAM" id="MobiDB-lite"/>
    </source>
</evidence>